<keyword evidence="2 7" id="KW-0808">Transferase</keyword>
<feature type="binding site" evidence="7">
    <location>
        <position position="160"/>
    </location>
    <ligand>
        <name>substrate</name>
    </ligand>
</feature>
<evidence type="ECO:0000313" key="10">
    <source>
        <dbReference type="Proteomes" id="UP000325255"/>
    </source>
</evidence>
<dbReference type="CDD" id="cd00464">
    <property type="entry name" value="SK"/>
    <property type="match status" value="1"/>
</dbReference>
<dbReference type="GO" id="GO:0003677">
    <property type="term" value="F:DNA binding"/>
    <property type="evidence" value="ECO:0007669"/>
    <property type="project" value="InterPro"/>
</dbReference>
<sequence>MTRRQAAMPEAADTDSGDPVLQALASRLRLLRARRAMTRRALARQSRVSERYIAQLEAGTGNASLVLLHRIAAALGVPVGVLLQEVAEPPPELLPVQRLLERLSPAQLAEARHLLAERFLAVRPDLRRQRIALVGLRGAGKSTLGRRLAGRRGVPFHELDREIEREAAVELREIFEMQGQAAFRRLERAALDRLLAGPGGMVIATGGSLVTEPDTYETLLAHCRVVWIRTSPDEHMRRVVEQGDLRPIRDSRQAMRDLKSILASRESLYARADLVLDTSGQDEDRSFRDLLDLLEP</sequence>
<keyword evidence="5 7" id="KW-0067">ATP-binding</keyword>
<dbReference type="GO" id="GO:0005829">
    <property type="term" value="C:cytosol"/>
    <property type="evidence" value="ECO:0007669"/>
    <property type="project" value="TreeGrafter"/>
</dbReference>
<comment type="function">
    <text evidence="7">Catalyzes the specific phosphorylation of the 3-hydroxyl group of shikimic acid using ATP as a cosubstrate.</text>
</comment>
<keyword evidence="1 7" id="KW-0028">Amino-acid biosynthesis</keyword>
<feature type="binding site" evidence="7">
    <location>
        <position position="184"/>
    </location>
    <ligand>
        <name>substrate</name>
    </ligand>
</feature>
<dbReference type="PANTHER" id="PTHR21087">
    <property type="entry name" value="SHIKIMATE KINASE"/>
    <property type="match status" value="1"/>
</dbReference>
<evidence type="ECO:0000256" key="6">
    <source>
        <dbReference type="ARBA" id="ARBA00023141"/>
    </source>
</evidence>
<dbReference type="SMART" id="SM00530">
    <property type="entry name" value="HTH_XRE"/>
    <property type="match status" value="1"/>
</dbReference>
<feature type="binding site" evidence="7">
    <location>
        <position position="142"/>
    </location>
    <ligand>
        <name>Mg(2+)</name>
        <dbReference type="ChEBI" id="CHEBI:18420"/>
    </ligand>
</feature>
<comment type="subunit">
    <text evidence="7">Monomer.</text>
</comment>
<dbReference type="GO" id="GO:0008652">
    <property type="term" value="P:amino acid biosynthetic process"/>
    <property type="evidence" value="ECO:0007669"/>
    <property type="project" value="UniProtKB-KW"/>
</dbReference>
<comment type="catalytic activity">
    <reaction evidence="7">
        <text>shikimate + ATP = 3-phosphoshikimate + ADP + H(+)</text>
        <dbReference type="Rhea" id="RHEA:13121"/>
        <dbReference type="ChEBI" id="CHEBI:15378"/>
        <dbReference type="ChEBI" id="CHEBI:30616"/>
        <dbReference type="ChEBI" id="CHEBI:36208"/>
        <dbReference type="ChEBI" id="CHEBI:145989"/>
        <dbReference type="ChEBI" id="CHEBI:456216"/>
        <dbReference type="EC" id="2.7.1.71"/>
    </reaction>
</comment>
<dbReference type="InterPro" id="IPR010982">
    <property type="entry name" value="Lambda_DNA-bd_dom_sf"/>
</dbReference>
<evidence type="ECO:0000256" key="3">
    <source>
        <dbReference type="ARBA" id="ARBA00022741"/>
    </source>
</evidence>
<keyword evidence="7" id="KW-0479">Metal-binding</keyword>
<evidence type="ECO:0000256" key="4">
    <source>
        <dbReference type="ARBA" id="ARBA00022777"/>
    </source>
</evidence>
<proteinExistence type="inferred from homology"/>
<gene>
    <name evidence="7" type="primary">aroK</name>
    <name evidence="9" type="ORF">F1189_13060</name>
</gene>
<keyword evidence="7" id="KW-0963">Cytoplasm</keyword>
<dbReference type="InterPro" id="IPR000623">
    <property type="entry name" value="Shikimate_kinase/TSH1"/>
</dbReference>
<dbReference type="CDD" id="cd00093">
    <property type="entry name" value="HTH_XRE"/>
    <property type="match status" value="1"/>
</dbReference>
<dbReference type="GO" id="GO:0009073">
    <property type="term" value="P:aromatic amino acid family biosynthetic process"/>
    <property type="evidence" value="ECO:0007669"/>
    <property type="project" value="UniProtKB-KW"/>
</dbReference>
<keyword evidence="6 7" id="KW-0057">Aromatic amino acid biosynthesis</keyword>
<dbReference type="EMBL" id="VWPK01000018">
    <property type="protein sequence ID" value="KAA5611721.1"/>
    <property type="molecule type" value="Genomic_DNA"/>
</dbReference>
<dbReference type="GO" id="GO:0004765">
    <property type="term" value="F:shikimate kinase activity"/>
    <property type="evidence" value="ECO:0007669"/>
    <property type="project" value="UniProtKB-UniRule"/>
</dbReference>
<protein>
    <recommendedName>
        <fullName evidence="7">Shikimate kinase</fullName>
        <shortName evidence="7">SK</shortName>
        <ecNumber evidence="7">2.7.1.71</ecNumber>
    </recommendedName>
</protein>
<dbReference type="Gene3D" id="1.10.260.40">
    <property type="entry name" value="lambda repressor-like DNA-binding domains"/>
    <property type="match status" value="1"/>
</dbReference>
<dbReference type="SUPFAM" id="SSF47413">
    <property type="entry name" value="lambda repressor-like DNA-binding domains"/>
    <property type="match status" value="1"/>
</dbReference>
<reference evidence="9 10" key="1">
    <citation type="submission" date="2019-09" db="EMBL/GenBank/DDBJ databases">
        <title>Genome sequence of Rhodovastum atsumiense, a diverse member of the Acetobacteraceae family of non-sulfur purple photosynthetic bacteria.</title>
        <authorList>
            <person name="Meyer T."/>
            <person name="Kyndt J."/>
        </authorList>
    </citation>
    <scope>NUCLEOTIDE SEQUENCE [LARGE SCALE GENOMIC DNA]</scope>
    <source>
        <strain evidence="9 10">DSM 21279</strain>
    </source>
</reference>
<comment type="subcellular location">
    <subcellularLocation>
        <location evidence="7">Cytoplasm</location>
    </subcellularLocation>
</comment>
<dbReference type="InterPro" id="IPR031322">
    <property type="entry name" value="Shikimate/glucono_kinase"/>
</dbReference>
<evidence type="ECO:0000256" key="1">
    <source>
        <dbReference type="ARBA" id="ARBA00022605"/>
    </source>
</evidence>
<feature type="binding site" evidence="7">
    <location>
        <position position="265"/>
    </location>
    <ligand>
        <name>substrate</name>
    </ligand>
</feature>
<feature type="binding site" evidence="7">
    <location>
        <position position="281"/>
    </location>
    <ligand>
        <name>ATP</name>
        <dbReference type="ChEBI" id="CHEBI:30616"/>
    </ligand>
</feature>
<dbReference type="OrthoDB" id="9800332at2"/>
<dbReference type="AlphaFoldDB" id="A0A5M6IU26"/>
<evidence type="ECO:0000259" key="8">
    <source>
        <dbReference type="PROSITE" id="PS50943"/>
    </source>
</evidence>
<dbReference type="UniPathway" id="UPA00053">
    <property type="reaction ID" value="UER00088"/>
</dbReference>
<dbReference type="GO" id="GO:0005524">
    <property type="term" value="F:ATP binding"/>
    <property type="evidence" value="ECO:0007669"/>
    <property type="project" value="UniProtKB-UniRule"/>
</dbReference>
<dbReference type="PRINTS" id="PR01100">
    <property type="entry name" value="SHIKIMTKNASE"/>
</dbReference>
<dbReference type="EC" id="2.7.1.71" evidence="7"/>
<evidence type="ECO:0000256" key="5">
    <source>
        <dbReference type="ARBA" id="ARBA00022840"/>
    </source>
</evidence>
<dbReference type="InterPro" id="IPR001387">
    <property type="entry name" value="Cro/C1-type_HTH"/>
</dbReference>
<comment type="caution">
    <text evidence="9">The sequence shown here is derived from an EMBL/GenBank/DDBJ whole genome shotgun (WGS) entry which is preliminary data.</text>
</comment>
<dbReference type="HAMAP" id="MF_00109">
    <property type="entry name" value="Shikimate_kinase"/>
    <property type="match status" value="1"/>
</dbReference>
<dbReference type="SUPFAM" id="SSF52540">
    <property type="entry name" value="P-loop containing nucleoside triphosphate hydrolases"/>
    <property type="match status" value="1"/>
</dbReference>
<dbReference type="PROSITE" id="PS50943">
    <property type="entry name" value="HTH_CROC1"/>
    <property type="match status" value="1"/>
</dbReference>
<dbReference type="Pfam" id="PF13560">
    <property type="entry name" value="HTH_31"/>
    <property type="match status" value="1"/>
</dbReference>
<evidence type="ECO:0000256" key="7">
    <source>
        <dbReference type="HAMAP-Rule" id="MF_00109"/>
    </source>
</evidence>
<dbReference type="GO" id="GO:0009423">
    <property type="term" value="P:chorismate biosynthetic process"/>
    <property type="evidence" value="ECO:0007669"/>
    <property type="project" value="UniProtKB-UniRule"/>
</dbReference>
<keyword evidence="4 7" id="KW-0418">Kinase</keyword>
<keyword evidence="3 7" id="KW-0547">Nucleotide-binding</keyword>
<keyword evidence="10" id="KW-1185">Reference proteome</keyword>
<comment type="similarity">
    <text evidence="7">Belongs to the shikimate kinase family.</text>
</comment>
<evidence type="ECO:0000256" key="2">
    <source>
        <dbReference type="ARBA" id="ARBA00022679"/>
    </source>
</evidence>
<dbReference type="PANTHER" id="PTHR21087:SF16">
    <property type="entry name" value="SHIKIMATE KINASE 1, CHLOROPLASTIC"/>
    <property type="match status" value="1"/>
</dbReference>
<dbReference type="GO" id="GO:0000287">
    <property type="term" value="F:magnesium ion binding"/>
    <property type="evidence" value="ECO:0007669"/>
    <property type="project" value="UniProtKB-UniRule"/>
</dbReference>
<accession>A0A5M6IU26</accession>
<dbReference type="Gene3D" id="3.40.50.300">
    <property type="entry name" value="P-loop containing nucleotide triphosphate hydrolases"/>
    <property type="match status" value="1"/>
</dbReference>
<organism evidence="9 10">
    <name type="scientific">Rhodovastum atsumiense</name>
    <dbReference type="NCBI Taxonomy" id="504468"/>
    <lineage>
        <taxon>Bacteria</taxon>
        <taxon>Pseudomonadati</taxon>
        <taxon>Pseudomonadota</taxon>
        <taxon>Alphaproteobacteria</taxon>
        <taxon>Acetobacterales</taxon>
        <taxon>Acetobacteraceae</taxon>
        <taxon>Rhodovastum</taxon>
    </lineage>
</organism>
<feature type="binding site" evidence="7">
    <location>
        <position position="207"/>
    </location>
    <ligand>
        <name>substrate</name>
    </ligand>
</feature>
<feature type="binding site" evidence="7">
    <location>
        <begin position="138"/>
        <end position="143"/>
    </location>
    <ligand>
        <name>ATP</name>
        <dbReference type="ChEBI" id="CHEBI:30616"/>
    </ligand>
</feature>
<feature type="domain" description="HTH cro/C1-type" evidence="8">
    <location>
        <begin position="28"/>
        <end position="82"/>
    </location>
</feature>
<name>A0A5M6IU26_9PROT</name>
<dbReference type="Proteomes" id="UP000325255">
    <property type="component" value="Unassembled WGS sequence"/>
</dbReference>
<dbReference type="InterPro" id="IPR027417">
    <property type="entry name" value="P-loop_NTPase"/>
</dbReference>
<dbReference type="NCBIfam" id="NF006015">
    <property type="entry name" value="PRK08154.1"/>
    <property type="match status" value="1"/>
</dbReference>
<evidence type="ECO:0000313" key="9">
    <source>
        <dbReference type="EMBL" id="KAA5611721.1"/>
    </source>
</evidence>
<feature type="binding site" evidence="7">
    <location>
        <position position="246"/>
    </location>
    <ligand>
        <name>ATP</name>
        <dbReference type="ChEBI" id="CHEBI:30616"/>
    </ligand>
</feature>
<dbReference type="Pfam" id="PF01202">
    <property type="entry name" value="SKI"/>
    <property type="match status" value="1"/>
</dbReference>
<keyword evidence="7" id="KW-0460">Magnesium</keyword>
<comment type="pathway">
    <text evidence="7">Metabolic intermediate biosynthesis; chorismate biosynthesis; chorismate from D-erythrose 4-phosphate and phosphoenolpyruvate: step 5/7.</text>
</comment>
<comment type="cofactor">
    <cofactor evidence="7">
        <name>Mg(2+)</name>
        <dbReference type="ChEBI" id="CHEBI:18420"/>
    </cofactor>
    <text evidence="7">Binds 1 Mg(2+) ion per subunit.</text>
</comment>